<dbReference type="Proteomes" id="UP000699462">
    <property type="component" value="Unassembled WGS sequence"/>
</dbReference>
<dbReference type="AlphaFoldDB" id="A0A8T0DJN2"/>
<name>A0A8T0DJN2_9TREM</name>
<evidence type="ECO:0000256" key="1">
    <source>
        <dbReference type="SAM" id="SignalP"/>
    </source>
</evidence>
<organism evidence="2 3">
    <name type="scientific">Paragonimus westermani</name>
    <dbReference type="NCBI Taxonomy" id="34504"/>
    <lineage>
        <taxon>Eukaryota</taxon>
        <taxon>Metazoa</taxon>
        <taxon>Spiralia</taxon>
        <taxon>Lophotrochozoa</taxon>
        <taxon>Platyhelminthes</taxon>
        <taxon>Trematoda</taxon>
        <taxon>Digenea</taxon>
        <taxon>Plagiorchiida</taxon>
        <taxon>Troglotremata</taxon>
        <taxon>Troglotrematidae</taxon>
        <taxon>Paragonimus</taxon>
    </lineage>
</organism>
<comment type="caution">
    <text evidence="2">The sequence shown here is derived from an EMBL/GenBank/DDBJ whole genome shotgun (WGS) entry which is preliminary data.</text>
</comment>
<reference evidence="2 3" key="1">
    <citation type="submission" date="2019-07" db="EMBL/GenBank/DDBJ databases">
        <title>Annotation for the trematode Paragonimus westermani.</title>
        <authorList>
            <person name="Choi Y.-J."/>
        </authorList>
    </citation>
    <scope>NUCLEOTIDE SEQUENCE [LARGE SCALE GENOMIC DNA]</scope>
    <source>
        <strain evidence="2">180907_Pwestermani</strain>
    </source>
</reference>
<gene>
    <name evidence="2" type="ORF">P879_03074</name>
</gene>
<feature type="signal peptide" evidence="1">
    <location>
        <begin position="1"/>
        <end position="25"/>
    </location>
</feature>
<dbReference type="OrthoDB" id="6258424at2759"/>
<evidence type="ECO:0000313" key="2">
    <source>
        <dbReference type="EMBL" id="KAF8566961.1"/>
    </source>
</evidence>
<keyword evidence="1" id="KW-0732">Signal</keyword>
<accession>A0A8T0DJN2</accession>
<feature type="chain" id="PRO_5035721271" description="EB domain-containing protein" evidence="1">
    <location>
        <begin position="26"/>
        <end position="138"/>
    </location>
</feature>
<evidence type="ECO:0000313" key="3">
    <source>
        <dbReference type="Proteomes" id="UP000699462"/>
    </source>
</evidence>
<sequence length="138" mass="15786">MFCSDKFLHIFCFLLSPVLIRSICANEHLVYAGACAAYDDEFCSRQVENSICNKLKNECFCRKDFVAIRENGRVTCKTLLTDLKCRVDRDCVHVNRSSCHPGAGYCSCPGSTTYVPQLHACRKFTEFKHYRCVFEFGI</sequence>
<evidence type="ECO:0008006" key="4">
    <source>
        <dbReference type="Google" id="ProtNLM"/>
    </source>
</evidence>
<protein>
    <recommendedName>
        <fullName evidence="4">EB domain-containing protein</fullName>
    </recommendedName>
</protein>
<keyword evidence="3" id="KW-1185">Reference proteome</keyword>
<dbReference type="EMBL" id="JTDF01004365">
    <property type="protein sequence ID" value="KAF8566961.1"/>
    <property type="molecule type" value="Genomic_DNA"/>
</dbReference>
<proteinExistence type="predicted"/>